<evidence type="ECO:0000256" key="1">
    <source>
        <dbReference type="ARBA" id="ARBA00022490"/>
    </source>
</evidence>
<dbReference type="InterPro" id="IPR029063">
    <property type="entry name" value="SAM-dependent_MTases_sf"/>
</dbReference>
<evidence type="ECO:0000313" key="13">
    <source>
        <dbReference type="Proteomes" id="UP001139319"/>
    </source>
</evidence>
<sequence length="350" mass="39115">MNHLYMHCRPGFEKECAAEITDIANDLGIYGYPKAEAGSALVTYVTHEPEGALDLIRKLAFYKLIFVRQWFAGTAVELPDPSDRLTPLLAAAEALPNACDWWTETLDTNDGKAMSALSKKFARPFAAGLKKRGLLKPGSPWRLHLVFISGNYALLGVAPVANSAQWPMGIARLRQPSQAPSRATLKLEEAWHHFIPAEDWDTRLTGGLRGIDLGAAPGGWTWQLVNRGMFVDAVDNGPMAESLMETGQVTHHLEDGFIYQPKKPVYWLVCDIADKPARVANMIGERALDGQFKEAVFNLKLPMKQRYAEVVKLRDRLLDLFAEHDLKAELAFKQLYHDREEVTGHLRLLG</sequence>
<evidence type="ECO:0000313" key="12">
    <source>
        <dbReference type="EMBL" id="MCP8899168.1"/>
    </source>
</evidence>
<feature type="binding site" evidence="6 8">
    <location>
        <position position="255"/>
    </location>
    <ligand>
        <name>S-adenosyl-L-methionine</name>
        <dbReference type="ChEBI" id="CHEBI:59789"/>
    </ligand>
</feature>
<dbReference type="Pfam" id="PF18125">
    <property type="entry name" value="RlmM_FDX"/>
    <property type="match status" value="1"/>
</dbReference>
<comment type="function">
    <text evidence="6">Catalyzes the 2'-O-methylation at nucleotide C2498 in 23S rRNA.</text>
</comment>
<evidence type="ECO:0000256" key="6">
    <source>
        <dbReference type="HAMAP-Rule" id="MF_01551"/>
    </source>
</evidence>
<dbReference type="AlphaFoldDB" id="A0A9X2I1U8"/>
<evidence type="ECO:0000256" key="5">
    <source>
        <dbReference type="ARBA" id="ARBA00022691"/>
    </source>
</evidence>
<feature type="active site" description="Proton acceptor" evidence="6 7">
    <location>
        <position position="300"/>
    </location>
</feature>
<keyword evidence="3 6" id="KW-0489">Methyltransferase</keyword>
<dbReference type="PANTHER" id="PTHR37524">
    <property type="entry name" value="RIBOSOMAL RNA LARGE SUBUNIT METHYLTRANSFERASE M"/>
    <property type="match status" value="1"/>
</dbReference>
<dbReference type="InterPro" id="IPR002877">
    <property type="entry name" value="RNA_MeTrfase_FtsJ_dom"/>
</dbReference>
<keyword evidence="2 6" id="KW-0698">rRNA processing</keyword>
<feature type="binding site" evidence="6 8">
    <location>
        <position position="271"/>
    </location>
    <ligand>
        <name>S-adenosyl-L-methionine</name>
        <dbReference type="ChEBI" id="CHEBI:59789"/>
    </ligand>
</feature>
<dbReference type="Proteomes" id="UP001139319">
    <property type="component" value="Unassembled WGS sequence"/>
</dbReference>
<evidence type="ECO:0000256" key="8">
    <source>
        <dbReference type="PIRSR" id="PIRSR028774-2"/>
    </source>
</evidence>
<protein>
    <recommendedName>
        <fullName evidence="6">Ribosomal RNA large subunit methyltransferase M</fullName>
        <ecNumber evidence="6">2.1.1.186</ecNumber>
    </recommendedName>
    <alternativeName>
        <fullName evidence="6">23S rRNA (cytidine2498-2'-O)-methyltransferase</fullName>
    </alternativeName>
    <alternativeName>
        <fullName evidence="6">23S rRNA 2'-O-ribose methyltransferase RlmM</fullName>
    </alternativeName>
</protein>
<comment type="caution">
    <text evidence="6">Lacks conserved residue(s) required for the propagation of feature annotation.</text>
</comment>
<evidence type="ECO:0000256" key="7">
    <source>
        <dbReference type="PIRSR" id="PIRSR028774-1"/>
    </source>
</evidence>
<proteinExistence type="inferred from homology"/>
<name>A0A9X2I1U8_9GAMM</name>
<dbReference type="Gene3D" id="3.40.50.150">
    <property type="entry name" value="Vaccinia Virus protein VP39"/>
    <property type="match status" value="1"/>
</dbReference>
<dbReference type="GO" id="GO:0005737">
    <property type="term" value="C:cytoplasm"/>
    <property type="evidence" value="ECO:0007669"/>
    <property type="project" value="UniProtKB-SubCell"/>
</dbReference>
<dbReference type="SUPFAM" id="SSF53335">
    <property type="entry name" value="S-adenosyl-L-methionine-dependent methyltransferases"/>
    <property type="match status" value="1"/>
</dbReference>
<comment type="caution">
    <text evidence="12">The sequence shown here is derived from an EMBL/GenBank/DDBJ whole genome shotgun (WGS) entry which is preliminary data.</text>
</comment>
<evidence type="ECO:0000259" key="11">
    <source>
        <dbReference type="Pfam" id="PF21239"/>
    </source>
</evidence>
<dbReference type="InterPro" id="IPR048646">
    <property type="entry name" value="RlmM_THUMP-like"/>
</dbReference>
<evidence type="ECO:0000259" key="9">
    <source>
        <dbReference type="Pfam" id="PF01728"/>
    </source>
</evidence>
<feature type="domain" description="RlmM ferredoxin-like" evidence="10">
    <location>
        <begin position="1"/>
        <end position="71"/>
    </location>
</feature>
<gene>
    <name evidence="6 12" type="primary">rlmM</name>
    <name evidence="12" type="ORF">M6D89_07665</name>
</gene>
<dbReference type="PIRSF" id="PIRSF028774">
    <property type="entry name" value="UCP028774"/>
    <property type="match status" value="1"/>
</dbReference>
<dbReference type="Pfam" id="PF21239">
    <property type="entry name" value="RLMM_N"/>
    <property type="match status" value="1"/>
</dbReference>
<evidence type="ECO:0000256" key="2">
    <source>
        <dbReference type="ARBA" id="ARBA00022552"/>
    </source>
</evidence>
<dbReference type="GO" id="GO:0008757">
    <property type="term" value="F:S-adenosylmethionine-dependent methyltransferase activity"/>
    <property type="evidence" value="ECO:0007669"/>
    <property type="project" value="UniProtKB-UniRule"/>
</dbReference>
<organism evidence="12 13">
    <name type="scientific">Gilvimarinus xylanilyticus</name>
    <dbReference type="NCBI Taxonomy" id="2944139"/>
    <lineage>
        <taxon>Bacteria</taxon>
        <taxon>Pseudomonadati</taxon>
        <taxon>Pseudomonadota</taxon>
        <taxon>Gammaproteobacteria</taxon>
        <taxon>Cellvibrionales</taxon>
        <taxon>Cellvibrionaceae</taxon>
        <taxon>Gilvimarinus</taxon>
    </lineage>
</organism>
<comment type="catalytic activity">
    <reaction evidence="6">
        <text>cytidine(2498) in 23S rRNA + S-adenosyl-L-methionine = 2'-O-methylcytidine(2498) in 23S rRNA + S-adenosyl-L-homocysteine + H(+)</text>
        <dbReference type="Rhea" id="RHEA:42788"/>
        <dbReference type="Rhea" id="RHEA-COMP:10244"/>
        <dbReference type="Rhea" id="RHEA-COMP:10245"/>
        <dbReference type="ChEBI" id="CHEBI:15378"/>
        <dbReference type="ChEBI" id="CHEBI:57856"/>
        <dbReference type="ChEBI" id="CHEBI:59789"/>
        <dbReference type="ChEBI" id="CHEBI:74495"/>
        <dbReference type="ChEBI" id="CHEBI:82748"/>
        <dbReference type="EC" id="2.1.1.186"/>
    </reaction>
</comment>
<dbReference type="GO" id="GO:0006364">
    <property type="term" value="P:rRNA processing"/>
    <property type="evidence" value="ECO:0007669"/>
    <property type="project" value="UniProtKB-UniRule"/>
</dbReference>
<dbReference type="Gene3D" id="3.30.70.2810">
    <property type="match status" value="1"/>
</dbReference>
<dbReference type="EMBL" id="JAMFTH010000001">
    <property type="protein sequence ID" value="MCP8899168.1"/>
    <property type="molecule type" value="Genomic_DNA"/>
</dbReference>
<evidence type="ECO:0000259" key="10">
    <source>
        <dbReference type="Pfam" id="PF18125"/>
    </source>
</evidence>
<feature type="domain" description="Ribosomal RNA large subunit methyltransferase M THUMP-like" evidence="11">
    <location>
        <begin position="83"/>
        <end position="157"/>
    </location>
</feature>
<dbReference type="InterPro" id="IPR011224">
    <property type="entry name" value="rRNA_MeTrfase_M"/>
</dbReference>
<keyword evidence="13" id="KW-1185">Reference proteome</keyword>
<dbReference type="NCBIfam" id="NF008734">
    <property type="entry name" value="PRK11760.1"/>
    <property type="match status" value="1"/>
</dbReference>
<reference evidence="12" key="2">
    <citation type="submission" date="2023-01" db="EMBL/GenBank/DDBJ databases">
        <title>Gilvimarinus xylanilyticus HB14 isolated from Caulerpa lentillifera aquaculture base in Hainan, China.</title>
        <authorList>
            <person name="Zhang Y.-J."/>
        </authorList>
    </citation>
    <scope>NUCLEOTIDE SEQUENCE</scope>
    <source>
        <strain evidence="12">HB14</strain>
    </source>
</reference>
<reference evidence="12" key="1">
    <citation type="submission" date="2022-05" db="EMBL/GenBank/DDBJ databases">
        <authorList>
            <person name="Sun H.-N."/>
        </authorList>
    </citation>
    <scope>NUCLEOTIDE SEQUENCE</scope>
    <source>
        <strain evidence="12">HB14</strain>
    </source>
</reference>
<accession>A0A9X2I1U8</accession>
<feature type="domain" description="Ribosomal RNA methyltransferase FtsJ" evidence="9">
    <location>
        <begin position="181"/>
        <end position="274"/>
    </location>
</feature>
<keyword evidence="1 6" id="KW-0963">Cytoplasm</keyword>
<evidence type="ECO:0000256" key="3">
    <source>
        <dbReference type="ARBA" id="ARBA00022603"/>
    </source>
</evidence>
<comment type="subcellular location">
    <subcellularLocation>
        <location evidence="6">Cytoplasm</location>
    </subcellularLocation>
</comment>
<feature type="binding site" evidence="6 8">
    <location>
        <begin position="216"/>
        <end position="219"/>
    </location>
    <ligand>
        <name>S-adenosyl-L-methionine</name>
        <dbReference type="ChEBI" id="CHEBI:59789"/>
    </ligand>
</feature>
<comment type="subunit">
    <text evidence="6">Monomer.</text>
</comment>
<evidence type="ECO:0000256" key="4">
    <source>
        <dbReference type="ARBA" id="ARBA00022679"/>
    </source>
</evidence>
<dbReference type="RefSeq" id="WP_253967425.1">
    <property type="nucleotide sequence ID" value="NZ_JAMFTH010000001.1"/>
</dbReference>
<dbReference type="GO" id="GO:0032259">
    <property type="term" value="P:methylation"/>
    <property type="evidence" value="ECO:0007669"/>
    <property type="project" value="UniProtKB-KW"/>
</dbReference>
<dbReference type="Gene3D" id="3.30.2300.20">
    <property type="match status" value="1"/>
</dbReference>
<dbReference type="EC" id="2.1.1.186" evidence="6"/>
<dbReference type="HAMAP" id="MF_01551">
    <property type="entry name" value="23SrRNA_methyltr_M"/>
    <property type="match status" value="1"/>
</dbReference>
<dbReference type="InterPro" id="IPR040739">
    <property type="entry name" value="RlmM_FDX"/>
</dbReference>
<dbReference type="Pfam" id="PF01728">
    <property type="entry name" value="FtsJ"/>
    <property type="match status" value="1"/>
</dbReference>
<keyword evidence="5 6" id="KW-0949">S-adenosyl-L-methionine</keyword>
<keyword evidence="4 6" id="KW-0808">Transferase</keyword>
<feature type="binding site" evidence="6 8">
    <location>
        <position position="235"/>
    </location>
    <ligand>
        <name>S-adenosyl-L-methionine</name>
        <dbReference type="ChEBI" id="CHEBI:59789"/>
    </ligand>
</feature>
<comment type="similarity">
    <text evidence="6">Belongs to the class I-like SAM-binding methyltransferase superfamily. RNA methyltransferase RlmE family. RlmM subfamily.</text>
</comment>
<dbReference type="PANTHER" id="PTHR37524:SF2">
    <property type="entry name" value="RIBOSOMAL RNA METHYLTRANSFERASE FTSJ DOMAIN-CONTAINING PROTEIN"/>
    <property type="match status" value="1"/>
</dbReference>